<dbReference type="InterPro" id="IPR041588">
    <property type="entry name" value="Integrase_H2C2"/>
</dbReference>
<dbReference type="SUPFAM" id="SSF56672">
    <property type="entry name" value="DNA/RNA polymerases"/>
    <property type="match status" value="1"/>
</dbReference>
<dbReference type="FunFam" id="3.10.20.370:FF:000001">
    <property type="entry name" value="Retrovirus-related Pol polyprotein from transposon 17.6-like protein"/>
    <property type="match status" value="1"/>
</dbReference>
<keyword evidence="8" id="KW-0863">Zinc-finger</keyword>
<dbReference type="AlphaFoldDB" id="A0A6L2N079"/>
<name>A0A6L2N079_TANCI</name>
<evidence type="ECO:0000313" key="11">
    <source>
        <dbReference type="EMBL" id="GEU79550.1"/>
    </source>
</evidence>
<dbReference type="GO" id="GO:0015074">
    <property type="term" value="P:DNA integration"/>
    <property type="evidence" value="ECO:0007669"/>
    <property type="project" value="InterPro"/>
</dbReference>
<dbReference type="SUPFAM" id="SSF57756">
    <property type="entry name" value="Retrovirus zinc finger-like domains"/>
    <property type="match status" value="1"/>
</dbReference>
<dbReference type="PROSITE" id="PS50994">
    <property type="entry name" value="INTEGRASE"/>
    <property type="match status" value="1"/>
</dbReference>
<protein>
    <recommendedName>
        <fullName evidence="1">RNA-directed DNA polymerase</fullName>
        <ecNumber evidence="1">2.7.7.49</ecNumber>
    </recommendedName>
</protein>
<evidence type="ECO:0000256" key="1">
    <source>
        <dbReference type="ARBA" id="ARBA00012493"/>
    </source>
</evidence>
<dbReference type="Gene3D" id="1.10.340.70">
    <property type="match status" value="1"/>
</dbReference>
<dbReference type="GO" id="GO:0003676">
    <property type="term" value="F:nucleic acid binding"/>
    <property type="evidence" value="ECO:0007669"/>
    <property type="project" value="InterPro"/>
</dbReference>
<dbReference type="InterPro" id="IPR036397">
    <property type="entry name" value="RNaseH_sf"/>
</dbReference>
<dbReference type="GO" id="GO:0016787">
    <property type="term" value="F:hydrolase activity"/>
    <property type="evidence" value="ECO:0007669"/>
    <property type="project" value="UniProtKB-KW"/>
</dbReference>
<keyword evidence="6" id="KW-0378">Hydrolase</keyword>
<dbReference type="Pfam" id="PF00078">
    <property type="entry name" value="RVT_1"/>
    <property type="match status" value="1"/>
</dbReference>
<dbReference type="EC" id="2.7.7.49" evidence="1"/>
<comment type="caution">
    <text evidence="11">The sequence shown here is derived from an EMBL/GenBank/DDBJ whole genome shotgun (WGS) entry which is preliminary data.</text>
</comment>
<dbReference type="InterPro" id="IPR036875">
    <property type="entry name" value="Znf_CCHC_sf"/>
</dbReference>
<evidence type="ECO:0000256" key="2">
    <source>
        <dbReference type="ARBA" id="ARBA00022679"/>
    </source>
</evidence>
<dbReference type="InterPro" id="IPR005162">
    <property type="entry name" value="Retrotrans_gag_dom"/>
</dbReference>
<evidence type="ECO:0000256" key="7">
    <source>
        <dbReference type="ARBA" id="ARBA00022918"/>
    </source>
</evidence>
<dbReference type="CDD" id="cd09274">
    <property type="entry name" value="RNase_HI_RT_Ty3"/>
    <property type="match status" value="1"/>
</dbReference>
<evidence type="ECO:0000256" key="6">
    <source>
        <dbReference type="ARBA" id="ARBA00022801"/>
    </source>
</evidence>
<dbReference type="InterPro" id="IPR043128">
    <property type="entry name" value="Rev_trsase/Diguanyl_cyclase"/>
</dbReference>
<keyword evidence="8" id="KW-0479">Metal-binding</keyword>
<reference evidence="11" key="1">
    <citation type="journal article" date="2019" name="Sci. Rep.">
        <title>Draft genome of Tanacetum cinerariifolium, the natural source of mosquito coil.</title>
        <authorList>
            <person name="Yamashiro T."/>
            <person name="Shiraishi A."/>
            <person name="Satake H."/>
            <person name="Nakayama K."/>
        </authorList>
    </citation>
    <scope>NUCLEOTIDE SEQUENCE</scope>
</reference>
<dbReference type="GO" id="GO:0003964">
    <property type="term" value="F:RNA-directed DNA polymerase activity"/>
    <property type="evidence" value="ECO:0007669"/>
    <property type="project" value="UniProtKB-KW"/>
</dbReference>
<dbReference type="Pfam" id="PF17921">
    <property type="entry name" value="Integrase_H2C2"/>
    <property type="match status" value="1"/>
</dbReference>
<dbReference type="Gene3D" id="3.30.70.270">
    <property type="match status" value="1"/>
</dbReference>
<dbReference type="InterPro" id="IPR000477">
    <property type="entry name" value="RT_dom"/>
</dbReference>
<dbReference type="GO" id="GO:0008270">
    <property type="term" value="F:zinc ion binding"/>
    <property type="evidence" value="ECO:0007669"/>
    <property type="project" value="UniProtKB-KW"/>
</dbReference>
<keyword evidence="8" id="KW-0862">Zinc</keyword>
<dbReference type="PROSITE" id="PS50158">
    <property type="entry name" value="ZF_CCHC"/>
    <property type="match status" value="1"/>
</dbReference>
<dbReference type="SMART" id="SM00343">
    <property type="entry name" value="ZnF_C2HC"/>
    <property type="match status" value="1"/>
</dbReference>
<feature type="domain" description="CCHC-type" evidence="9">
    <location>
        <begin position="168"/>
        <end position="183"/>
    </location>
</feature>
<dbReference type="InterPro" id="IPR043502">
    <property type="entry name" value="DNA/RNA_pol_sf"/>
</dbReference>
<gene>
    <name evidence="11" type="ORF">Tci_051528</name>
</gene>
<dbReference type="CDD" id="cd01647">
    <property type="entry name" value="RT_LTR"/>
    <property type="match status" value="1"/>
</dbReference>
<evidence type="ECO:0000256" key="4">
    <source>
        <dbReference type="ARBA" id="ARBA00022722"/>
    </source>
</evidence>
<dbReference type="Gene3D" id="4.10.60.10">
    <property type="entry name" value="Zinc finger, CCHC-type"/>
    <property type="match status" value="1"/>
</dbReference>
<dbReference type="InterPro" id="IPR012337">
    <property type="entry name" value="RNaseH-like_sf"/>
</dbReference>
<evidence type="ECO:0000259" key="10">
    <source>
        <dbReference type="PROSITE" id="PS50994"/>
    </source>
</evidence>
<evidence type="ECO:0000256" key="5">
    <source>
        <dbReference type="ARBA" id="ARBA00022759"/>
    </source>
</evidence>
<dbReference type="Pfam" id="PF17917">
    <property type="entry name" value="RT_RNaseH"/>
    <property type="match status" value="1"/>
</dbReference>
<keyword evidence="3" id="KW-0548">Nucleotidyltransferase</keyword>
<dbReference type="Pfam" id="PF00098">
    <property type="entry name" value="zf-CCHC"/>
    <property type="match status" value="1"/>
</dbReference>
<organism evidence="11">
    <name type="scientific">Tanacetum cinerariifolium</name>
    <name type="common">Dalmatian daisy</name>
    <name type="synonym">Chrysanthemum cinerariifolium</name>
    <dbReference type="NCBI Taxonomy" id="118510"/>
    <lineage>
        <taxon>Eukaryota</taxon>
        <taxon>Viridiplantae</taxon>
        <taxon>Streptophyta</taxon>
        <taxon>Embryophyta</taxon>
        <taxon>Tracheophyta</taxon>
        <taxon>Spermatophyta</taxon>
        <taxon>Magnoliopsida</taxon>
        <taxon>eudicotyledons</taxon>
        <taxon>Gunneridae</taxon>
        <taxon>Pentapetalae</taxon>
        <taxon>asterids</taxon>
        <taxon>campanulids</taxon>
        <taxon>Asterales</taxon>
        <taxon>Asteraceae</taxon>
        <taxon>Asteroideae</taxon>
        <taxon>Anthemideae</taxon>
        <taxon>Anthemidinae</taxon>
        <taxon>Tanacetum</taxon>
    </lineage>
</organism>
<evidence type="ECO:0000256" key="3">
    <source>
        <dbReference type="ARBA" id="ARBA00022695"/>
    </source>
</evidence>
<feature type="domain" description="Integrase catalytic" evidence="10">
    <location>
        <begin position="705"/>
        <end position="863"/>
    </location>
</feature>
<keyword evidence="5" id="KW-0255">Endonuclease</keyword>
<dbReference type="PANTHER" id="PTHR37984">
    <property type="entry name" value="PROTEIN CBG26694"/>
    <property type="match status" value="1"/>
</dbReference>
<dbReference type="Gene3D" id="3.30.420.10">
    <property type="entry name" value="Ribonuclease H-like superfamily/Ribonuclease H"/>
    <property type="match status" value="2"/>
</dbReference>
<dbReference type="Gene3D" id="3.10.10.10">
    <property type="entry name" value="HIV Type 1 Reverse Transcriptase, subunit A, domain 1"/>
    <property type="match status" value="1"/>
</dbReference>
<accession>A0A6L2N079</accession>
<dbReference type="InterPro" id="IPR041373">
    <property type="entry name" value="RT_RNaseH"/>
</dbReference>
<dbReference type="CDD" id="cd00303">
    <property type="entry name" value="retropepsin_like"/>
    <property type="match status" value="1"/>
</dbReference>
<dbReference type="GO" id="GO:0004519">
    <property type="term" value="F:endonuclease activity"/>
    <property type="evidence" value="ECO:0007669"/>
    <property type="project" value="UniProtKB-KW"/>
</dbReference>
<evidence type="ECO:0000256" key="8">
    <source>
        <dbReference type="PROSITE-ProRule" id="PRU00047"/>
    </source>
</evidence>
<dbReference type="InterPro" id="IPR001878">
    <property type="entry name" value="Znf_CCHC"/>
</dbReference>
<dbReference type="InterPro" id="IPR050951">
    <property type="entry name" value="Retrovirus_Pol_polyprotein"/>
</dbReference>
<dbReference type="Pfam" id="PF08284">
    <property type="entry name" value="RVP_2"/>
    <property type="match status" value="1"/>
</dbReference>
<dbReference type="Pfam" id="PF03732">
    <property type="entry name" value="Retrotrans_gag"/>
    <property type="match status" value="1"/>
</dbReference>
<dbReference type="Gene3D" id="2.40.70.10">
    <property type="entry name" value="Acid Proteases"/>
    <property type="match status" value="1"/>
</dbReference>
<sequence length="863" mass="99880">MPPKRRSQTNPQPTLTQEAVDQLVRDGIEAAIRDERERFHGTKGAVRLVRWFEKMENTFEIMKQMMTDEFCPTEEVQRLEDKLRHLKLRDMNIDAYTERFNELALLCPDVVPNEKEKVELYIKGLPEIIKGETTSSRHATLNEAVRMVKDYRSKNVASGATVQSNVVCYKCGERGHKIRACQKKADRNRYATMLFDSREDKSFVDIKFSHLIDIKPVKLNSSYKVELADGKVVSTNSVLRGCTLNLLDHLFDIDLMLIELGTFDVIVGMDWLVERDALIVCGKKEVHVPYKNKTLVDKSDSSVSRLKKQLQDVPVIRNFPKVFPDDLPGLPPPRKVEFKIELIPSVAPVVRAPYRLAPSKLKELSDQLKELSEKGFIRPSSSPWGAPVLFIKKKDGPFRMCIDYRKLNKLTVKNRYPLPRIDDLFDQLQGSSVYSKIDLRSGYHQLRIREEDIPITAFRTSHVIDSNGVHVDPAKKNKKYEWGMEKDEAFQTLKQKLCSAPILALPEGTENFIIYCDASLKGFGAVFMQREKVIAYASRQLKKHEENYTTHDLELGAVVFALRLWRHYLYGTKCTVYIDHKSLQYILDQKELNMRQRHWNELLSDYDYEIRYHPVKGNVVADALSQKDREPLRVRSLVMTVHTNLPEKILEAQTEEIKEENVKAENLGRDMIMQESYKSKYSIHPGSDKMYQDLKKLYWWPNMKADIATFEKITMDFVSGLLRTPSGYDSIWVIIDRLTKSAHFLLMKKTNSIEKLAQQYLKEIVCRHKVHVSIISDKDSLFTSRFRKTLQKALGTQLNLSTAYHPETNDQSERTIQTLEDMLRACVIDFGNSWDRHLPLVEFSYNNSYHASIKAAPFEAFYG</sequence>
<dbReference type="InterPro" id="IPR021109">
    <property type="entry name" value="Peptidase_aspartic_dom_sf"/>
</dbReference>
<dbReference type="PANTHER" id="PTHR37984:SF5">
    <property type="entry name" value="PROTEIN NYNRIN-LIKE"/>
    <property type="match status" value="1"/>
</dbReference>
<evidence type="ECO:0000259" key="9">
    <source>
        <dbReference type="PROSITE" id="PS50158"/>
    </source>
</evidence>
<proteinExistence type="predicted"/>
<keyword evidence="4" id="KW-0540">Nuclease</keyword>
<keyword evidence="2" id="KW-0808">Transferase</keyword>
<dbReference type="SUPFAM" id="SSF53098">
    <property type="entry name" value="Ribonuclease H-like"/>
    <property type="match status" value="1"/>
</dbReference>
<dbReference type="EMBL" id="BKCJ010007895">
    <property type="protein sequence ID" value="GEU79550.1"/>
    <property type="molecule type" value="Genomic_DNA"/>
</dbReference>
<dbReference type="InterPro" id="IPR001584">
    <property type="entry name" value="Integrase_cat-core"/>
</dbReference>
<keyword evidence="7 11" id="KW-0695">RNA-directed DNA polymerase</keyword>